<organism evidence="2 3">
    <name type="scientific">Smittium simulii</name>
    <dbReference type="NCBI Taxonomy" id="133385"/>
    <lineage>
        <taxon>Eukaryota</taxon>
        <taxon>Fungi</taxon>
        <taxon>Fungi incertae sedis</taxon>
        <taxon>Zoopagomycota</taxon>
        <taxon>Kickxellomycotina</taxon>
        <taxon>Harpellomycetes</taxon>
        <taxon>Harpellales</taxon>
        <taxon>Legeriomycetaceae</taxon>
        <taxon>Smittium</taxon>
    </lineage>
</organism>
<proteinExistence type="predicted"/>
<comment type="caution">
    <text evidence="2">The sequence shown here is derived from an EMBL/GenBank/DDBJ whole genome shotgun (WGS) entry which is preliminary data.</text>
</comment>
<evidence type="ECO:0000313" key="2">
    <source>
        <dbReference type="EMBL" id="PVU89760.1"/>
    </source>
</evidence>
<protein>
    <submittedName>
        <fullName evidence="2">Uncharacterized protein</fullName>
    </submittedName>
</protein>
<dbReference type="OrthoDB" id="5545891at2759"/>
<evidence type="ECO:0000313" key="3">
    <source>
        <dbReference type="Proteomes" id="UP000245383"/>
    </source>
</evidence>
<dbReference type="Proteomes" id="UP000245383">
    <property type="component" value="Unassembled WGS sequence"/>
</dbReference>
<reference evidence="2 3" key="1">
    <citation type="journal article" date="2018" name="MBio">
        <title>Comparative Genomics Reveals the Core Gene Toolbox for the Fungus-Insect Symbiosis.</title>
        <authorList>
            <person name="Wang Y."/>
            <person name="Stata M."/>
            <person name="Wang W."/>
            <person name="Stajich J.E."/>
            <person name="White M.M."/>
            <person name="Moncalvo J.M."/>
        </authorList>
    </citation>
    <scope>NUCLEOTIDE SEQUENCE [LARGE SCALE GENOMIC DNA]</scope>
    <source>
        <strain evidence="2 3">SWE-8-4</strain>
    </source>
</reference>
<dbReference type="PANTHER" id="PTHR33066">
    <property type="entry name" value="INTEGRASE_SAM-LIKE_N DOMAIN-CONTAINING PROTEIN"/>
    <property type="match status" value="1"/>
</dbReference>
<keyword evidence="3" id="KW-1185">Reference proteome</keyword>
<gene>
    <name evidence="2" type="ORF">BB561_005169</name>
</gene>
<evidence type="ECO:0000256" key="1">
    <source>
        <dbReference type="SAM" id="MobiDB-lite"/>
    </source>
</evidence>
<accession>A0A2T9YBQ7</accession>
<feature type="region of interest" description="Disordered" evidence="1">
    <location>
        <begin position="350"/>
        <end position="386"/>
    </location>
</feature>
<name>A0A2T9YBQ7_9FUNG</name>
<feature type="compositionally biased region" description="Polar residues" evidence="1">
    <location>
        <begin position="350"/>
        <end position="378"/>
    </location>
</feature>
<dbReference type="EMBL" id="MBFR01000299">
    <property type="protein sequence ID" value="PVU89760.1"/>
    <property type="molecule type" value="Genomic_DNA"/>
</dbReference>
<dbReference type="AlphaFoldDB" id="A0A2T9YBQ7"/>
<dbReference type="STRING" id="133385.A0A2T9YBQ7"/>
<dbReference type="PANTHER" id="PTHR33066:SF2">
    <property type="entry name" value="FILAGGRIN-2-LIKE"/>
    <property type="match status" value="1"/>
</dbReference>
<sequence length="402" mass="44637">MEIKKQSENNGPYITTRMPITNLLVYPELTEALPSIKFFFKLPLTEIERNTAIHYCPKTRSINYNLLPLNNTEISTLKKADNPGISTAEDPATMFASTMQAPLAEIAANVTQTRIDQKTLVALLAKKPGRQQYTIPTDIYSSNTATAPSTSAATAKVGSNTEPLAAKQIFAEGVAAKREDHNRDSKRLSLMGSGHIREVIQNPVLEPSLSRIDVVGIKKLKGVTASVIPTISTTDINPNCLKRKLKQRSLNNESRFLQLPVHHTKKIKRPQARIRLEESEQICSRSELQNGNTVINLPNNTTQGLHDVVGSQECLPTHTDVREVQEIFTISIKRKDIPIKIPSLWPVSKSIGTHQDASSSSLMSQKNKHQSISIPEQSTDSEKIQGSVLFQAPRAWIKDQRQ</sequence>